<keyword evidence="1" id="KW-0812">Transmembrane</keyword>
<feature type="transmembrane region" description="Helical" evidence="1">
    <location>
        <begin position="21"/>
        <end position="42"/>
    </location>
</feature>
<dbReference type="PANTHER" id="PTHR30627">
    <property type="entry name" value="PEPTIDOGLYCAN D,D-TRANSPEPTIDASE"/>
    <property type="match status" value="1"/>
</dbReference>
<dbReference type="GO" id="GO:0008658">
    <property type="term" value="F:penicillin binding"/>
    <property type="evidence" value="ECO:0007669"/>
    <property type="project" value="InterPro"/>
</dbReference>
<keyword evidence="1" id="KW-1133">Transmembrane helix</keyword>
<name>A0A1G5END4_9FIRM</name>
<feature type="domain" description="Penicillin-binding protein transpeptidase" evidence="2">
    <location>
        <begin position="170"/>
        <end position="480"/>
    </location>
</feature>
<dbReference type="Pfam" id="PF00905">
    <property type="entry name" value="Transpeptidase"/>
    <property type="match status" value="1"/>
</dbReference>
<dbReference type="RefSeq" id="WP_074462596.1">
    <property type="nucleotide sequence ID" value="NZ_FMUR01000011.1"/>
</dbReference>
<keyword evidence="5" id="KW-1185">Reference proteome</keyword>
<evidence type="ECO:0000313" key="4">
    <source>
        <dbReference type="EMBL" id="SCY28495.1"/>
    </source>
</evidence>
<dbReference type="PANTHER" id="PTHR30627:SF24">
    <property type="entry name" value="PENICILLIN-BINDING PROTEIN 4B"/>
    <property type="match status" value="1"/>
</dbReference>
<evidence type="ECO:0000259" key="2">
    <source>
        <dbReference type="Pfam" id="PF00905"/>
    </source>
</evidence>
<dbReference type="InterPro" id="IPR012338">
    <property type="entry name" value="Beta-lactam/transpept-like"/>
</dbReference>
<keyword evidence="4" id="KW-0808">Transferase</keyword>
<evidence type="ECO:0000259" key="3">
    <source>
        <dbReference type="Pfam" id="PF21922"/>
    </source>
</evidence>
<dbReference type="GO" id="GO:0071555">
    <property type="term" value="P:cell wall organization"/>
    <property type="evidence" value="ECO:0007669"/>
    <property type="project" value="TreeGrafter"/>
</dbReference>
<dbReference type="Pfam" id="PF21922">
    <property type="entry name" value="PBP_dimer_2"/>
    <property type="match status" value="1"/>
</dbReference>
<evidence type="ECO:0000313" key="5">
    <source>
        <dbReference type="Proteomes" id="UP000183047"/>
    </source>
</evidence>
<dbReference type="SUPFAM" id="SSF56601">
    <property type="entry name" value="beta-lactamase/transpeptidase-like"/>
    <property type="match status" value="1"/>
</dbReference>
<dbReference type="InterPro" id="IPR050515">
    <property type="entry name" value="Beta-lactam/transpept"/>
</dbReference>
<proteinExistence type="predicted"/>
<dbReference type="InterPro" id="IPR054120">
    <property type="entry name" value="PBPA_dimer"/>
</dbReference>
<dbReference type="Gene3D" id="3.40.710.10">
    <property type="entry name" value="DD-peptidase/beta-lactamase superfamily"/>
    <property type="match status" value="1"/>
</dbReference>
<dbReference type="GO" id="GO:0071972">
    <property type="term" value="F:peptidoglycan L,D-transpeptidase activity"/>
    <property type="evidence" value="ECO:0007669"/>
    <property type="project" value="TreeGrafter"/>
</dbReference>
<sequence>MRETRGTRRTTKDTRSSQPTSIIVLSGIYVMLFVAMLVFIAYSATVNKQKYMNNNFNTRQKILTAQNTRGKILSRDGDVLASTKTDKHGKEKREYPYGKDFAHVVGYSSHGKAGVELMANYYLINSGLDLSKKAAYESKNEKFPGNDVTTTLSVELQKICSDAIQAPRKGAIVVSDPKTGEILAMVSKPDFDPNTIPQDWDSYVADESGDATLVNRATQGLYPPGSTFKIVTSLAYLREHPKDYNDYKFTCKGKVSEGENTISCYHGERHGSLDLYKSFAKSCNSSFANIGVNYIDQHTFNDVLNDLMFNGKLPLDMTYSRSKARYKDDMSKGDVMQLAIGQGATTVSPMHMNMITSAIANKGILMKPYFVKKVETADGKVLESYSPEEAKRLMSEEETRILTEMMIQVVQKGTATKLKGRSYTAAGKTGSAEFNSAKSDSHAWFTGFAPAEDPKICVTVIVEDAGSGGSFAVPIAKKIFDAYLK</sequence>
<reference evidence="5" key="1">
    <citation type="submission" date="2016-10" db="EMBL/GenBank/DDBJ databases">
        <authorList>
            <person name="Varghese N."/>
            <person name="Submissions S."/>
        </authorList>
    </citation>
    <scope>NUCLEOTIDE SEQUENCE [LARGE SCALE GENOMIC DNA]</scope>
    <source>
        <strain evidence="5">XBD2006</strain>
    </source>
</reference>
<protein>
    <submittedName>
        <fullName evidence="4">Peptidoglycan glycosyltransferase</fullName>
    </submittedName>
</protein>
<dbReference type="Proteomes" id="UP000183047">
    <property type="component" value="Unassembled WGS sequence"/>
</dbReference>
<organism evidence="4 5">
    <name type="scientific">Butyrivibrio hungatei</name>
    <dbReference type="NCBI Taxonomy" id="185008"/>
    <lineage>
        <taxon>Bacteria</taxon>
        <taxon>Bacillati</taxon>
        <taxon>Bacillota</taxon>
        <taxon>Clostridia</taxon>
        <taxon>Lachnospirales</taxon>
        <taxon>Lachnospiraceae</taxon>
        <taxon>Butyrivibrio</taxon>
    </lineage>
</organism>
<dbReference type="InterPro" id="IPR001460">
    <property type="entry name" value="PCN-bd_Tpept"/>
</dbReference>
<dbReference type="EMBL" id="FMUR01000011">
    <property type="protein sequence ID" value="SCY28495.1"/>
    <property type="molecule type" value="Genomic_DNA"/>
</dbReference>
<gene>
    <name evidence="4" type="ORF">SAMN02910451_02032</name>
</gene>
<evidence type="ECO:0000256" key="1">
    <source>
        <dbReference type="SAM" id="Phobius"/>
    </source>
</evidence>
<dbReference type="AlphaFoldDB" id="A0A1G5END4"/>
<dbReference type="GO" id="GO:0016740">
    <property type="term" value="F:transferase activity"/>
    <property type="evidence" value="ECO:0007669"/>
    <property type="project" value="UniProtKB-KW"/>
</dbReference>
<accession>A0A1G5END4</accession>
<feature type="domain" description="Penicillin binding protein A dimerisation" evidence="3">
    <location>
        <begin position="69"/>
        <end position="126"/>
    </location>
</feature>
<keyword evidence="1" id="KW-0472">Membrane</keyword>
<dbReference type="GO" id="GO:0005886">
    <property type="term" value="C:plasma membrane"/>
    <property type="evidence" value="ECO:0007669"/>
    <property type="project" value="TreeGrafter"/>
</dbReference>
<dbReference type="OrthoDB" id="9804124at2"/>
<dbReference type="Gene3D" id="3.90.1310.10">
    <property type="entry name" value="Penicillin-binding protein 2a (Domain 2)"/>
    <property type="match status" value="1"/>
</dbReference>